<evidence type="ECO:0000256" key="5">
    <source>
        <dbReference type="PROSITE-ProRule" id="PRU10015"/>
    </source>
</evidence>
<keyword evidence="8" id="KW-1185">Reference proteome</keyword>
<dbReference type="GO" id="GO:0008168">
    <property type="term" value="F:methyltransferase activity"/>
    <property type="evidence" value="ECO:0007669"/>
    <property type="project" value="UniProtKB-KW"/>
</dbReference>
<dbReference type="GO" id="GO:0032259">
    <property type="term" value="P:methylation"/>
    <property type="evidence" value="ECO:0007669"/>
    <property type="project" value="UniProtKB-KW"/>
</dbReference>
<feature type="binding site" evidence="4">
    <location>
        <position position="311"/>
    </location>
    <ligand>
        <name>S-adenosyl-L-methionine</name>
        <dbReference type="ChEBI" id="CHEBI:59789"/>
    </ligand>
</feature>
<dbReference type="RefSeq" id="WP_109021677.1">
    <property type="nucleotide sequence ID" value="NZ_AP025028.1"/>
</dbReference>
<dbReference type="PANTHER" id="PTHR11061">
    <property type="entry name" value="RNA M5U METHYLTRANSFERASE"/>
    <property type="match status" value="1"/>
</dbReference>
<evidence type="ECO:0000256" key="2">
    <source>
        <dbReference type="ARBA" id="ARBA00022679"/>
    </source>
</evidence>
<gene>
    <name evidence="7" type="ORF">LPTSP3_g35870</name>
</gene>
<dbReference type="InterPro" id="IPR029063">
    <property type="entry name" value="SAM-dependent_MTases_sf"/>
</dbReference>
<dbReference type="InterPro" id="IPR025714">
    <property type="entry name" value="Methyltranfer_dom"/>
</dbReference>
<evidence type="ECO:0000256" key="4">
    <source>
        <dbReference type="PROSITE-ProRule" id="PRU01024"/>
    </source>
</evidence>
<feature type="active site" evidence="5">
    <location>
        <position position="338"/>
    </location>
</feature>
<feature type="binding site" evidence="4">
    <location>
        <position position="244"/>
    </location>
    <ligand>
        <name>S-adenosyl-L-methionine</name>
        <dbReference type="ChEBI" id="CHEBI:59789"/>
    </ligand>
</feature>
<feature type="binding site" evidence="4">
    <location>
        <position position="217"/>
    </location>
    <ligand>
        <name>S-adenosyl-L-methionine</name>
        <dbReference type="ChEBI" id="CHEBI:59789"/>
    </ligand>
</feature>
<dbReference type="InterPro" id="IPR010280">
    <property type="entry name" value="U5_MeTrfase_fam"/>
</dbReference>
<keyword evidence="1 4" id="KW-0489">Methyltransferase</keyword>
<sequence>MKKIRLKLEKWAHGGYTLSHHEGHPVFVTGGIPGEEVELVIEKDGKKEWFGRVLEVHEFSPQRIKIDCEAFGECGGCSYRHISYEKELELKLSLLKELFPDFKKQISLISGPSSHYRNNVQWQIVDGKPGFYERFSHDLVESSAKECLNLDSKLQWKALSNEIKKPKQSLNPKFHKSKSDSIQARISLDKVVPYEKENTLFLIKGKTIYAPPNGFFQINQFLIEPWIDKIGSWLSTSEKVLELFCGSGSIGICLNDKIESLMGYESHPKSIQFAKKNASKNGIDHYLYEVKDLYTQKIDPAPKGYPTWIVNPPRAGLNPLLLEQVEKYKPKKLIYSSCNASTLRRDAMGLEKIGYEIKEIVLVDFFPRTAHYEVLILFGNIQR</sequence>
<evidence type="ECO:0000313" key="8">
    <source>
        <dbReference type="Proteomes" id="UP000245263"/>
    </source>
</evidence>
<dbReference type="Pfam" id="PF05958">
    <property type="entry name" value="tRNA_U5-meth_tr"/>
    <property type="match status" value="1"/>
</dbReference>
<dbReference type="InterPro" id="IPR012340">
    <property type="entry name" value="NA-bd_OB-fold"/>
</dbReference>
<dbReference type="InterPro" id="IPR030390">
    <property type="entry name" value="MeTrfase_TrmA_AS"/>
</dbReference>
<proteinExistence type="inferred from homology"/>
<dbReference type="SUPFAM" id="SSF53335">
    <property type="entry name" value="S-adenosyl-L-methionine-dependent methyltransferases"/>
    <property type="match status" value="1"/>
</dbReference>
<evidence type="ECO:0000313" key="7">
    <source>
        <dbReference type="EMBL" id="BDA80657.1"/>
    </source>
</evidence>
<name>A0ABM7UNQ8_9LEPT</name>
<reference evidence="7 8" key="1">
    <citation type="submission" date="2021-08" db="EMBL/GenBank/DDBJ databases">
        <title>Complete genome sequence of Leptospira kobayashii strain E30.</title>
        <authorList>
            <person name="Nakao R."/>
            <person name="Nakamura S."/>
            <person name="Masuzawa T."/>
            <person name="Koizumi N."/>
        </authorList>
    </citation>
    <scope>NUCLEOTIDE SEQUENCE [LARGE SCALE GENOMIC DNA]</scope>
    <source>
        <strain evidence="7 8">E30</strain>
    </source>
</reference>
<accession>A0ABM7UNQ8</accession>
<dbReference type="SUPFAM" id="SSF50249">
    <property type="entry name" value="Nucleic acid-binding proteins"/>
    <property type="match status" value="1"/>
</dbReference>
<keyword evidence="2 4" id="KW-0808">Transferase</keyword>
<comment type="similarity">
    <text evidence="4">Belongs to the class I-like SAM-binding methyltransferase superfamily. RNA M5U methyltransferase family.</text>
</comment>
<organism evidence="7 8">
    <name type="scientific">Leptospira kobayashii</name>
    <dbReference type="NCBI Taxonomy" id="1917830"/>
    <lineage>
        <taxon>Bacteria</taxon>
        <taxon>Pseudomonadati</taxon>
        <taxon>Spirochaetota</taxon>
        <taxon>Spirochaetia</taxon>
        <taxon>Leptospirales</taxon>
        <taxon>Leptospiraceae</taxon>
        <taxon>Leptospira</taxon>
    </lineage>
</organism>
<feature type="binding site" evidence="4">
    <location>
        <position position="265"/>
    </location>
    <ligand>
        <name>S-adenosyl-L-methionine</name>
        <dbReference type="ChEBI" id="CHEBI:59789"/>
    </ligand>
</feature>
<feature type="active site" description="Nucleophile" evidence="4">
    <location>
        <position position="338"/>
    </location>
</feature>
<feature type="domain" description="Methyltransferase" evidence="6">
    <location>
        <begin position="237"/>
        <end position="292"/>
    </location>
</feature>
<dbReference type="PROSITE" id="PS51687">
    <property type="entry name" value="SAM_MT_RNA_M5U"/>
    <property type="match status" value="1"/>
</dbReference>
<dbReference type="PROSITE" id="PS01230">
    <property type="entry name" value="TRMA_1"/>
    <property type="match status" value="1"/>
</dbReference>
<dbReference type="Pfam" id="PF13847">
    <property type="entry name" value="Methyltransf_31"/>
    <property type="match status" value="1"/>
</dbReference>
<dbReference type="EMBL" id="AP025028">
    <property type="protein sequence ID" value="BDA80657.1"/>
    <property type="molecule type" value="Genomic_DNA"/>
</dbReference>
<evidence type="ECO:0000256" key="1">
    <source>
        <dbReference type="ARBA" id="ARBA00022603"/>
    </source>
</evidence>
<dbReference type="Gene3D" id="2.40.50.140">
    <property type="entry name" value="Nucleic acid-binding proteins"/>
    <property type="match status" value="1"/>
</dbReference>
<protein>
    <submittedName>
        <fullName evidence="7">RNA methyltransferase</fullName>
    </submittedName>
</protein>
<dbReference type="Proteomes" id="UP000245263">
    <property type="component" value="Chromosome 1"/>
</dbReference>
<evidence type="ECO:0000259" key="6">
    <source>
        <dbReference type="Pfam" id="PF13847"/>
    </source>
</evidence>
<evidence type="ECO:0000256" key="3">
    <source>
        <dbReference type="ARBA" id="ARBA00022691"/>
    </source>
</evidence>
<dbReference type="Gene3D" id="3.40.50.150">
    <property type="entry name" value="Vaccinia Virus protein VP39"/>
    <property type="match status" value="2"/>
</dbReference>
<keyword evidence="3 4" id="KW-0949">S-adenosyl-L-methionine</keyword>
<dbReference type="PANTHER" id="PTHR11061:SF30">
    <property type="entry name" value="TRNA (URACIL(54)-C(5))-METHYLTRANSFERASE"/>
    <property type="match status" value="1"/>
</dbReference>